<dbReference type="SUPFAM" id="SSF53098">
    <property type="entry name" value="Ribonuclease H-like"/>
    <property type="match status" value="1"/>
</dbReference>
<dbReference type="InterPro" id="IPR013520">
    <property type="entry name" value="Ribonucl_H"/>
</dbReference>
<name>A0A6A8DPI9_9BACI</name>
<keyword evidence="3 5" id="KW-0269">Exonuclease</keyword>
<dbReference type="InterPro" id="IPR036397">
    <property type="entry name" value="RNaseH_sf"/>
</dbReference>
<evidence type="ECO:0000256" key="2">
    <source>
        <dbReference type="ARBA" id="ARBA00022801"/>
    </source>
</evidence>
<accession>A0A6A8DPI9</accession>
<keyword evidence="1" id="KW-0540">Nuclease</keyword>
<sequence>MLPIDLQIIKYFFFEKPIYHFKMRPYFKWSAYQELNDALLKFQKEDSLESSKLDNTPFTIFDLETTGLIPEVGHEVISIGAIQLHGLQHCRVEKFHEIIRPIRPVPNNISDLTGIEHEDIKNARPFIEVFQRFLEFSKDSILVAHPAKFDMRFLQTMLKRWRLPSYDPYVIDSQLMARWLLPGVNDQLDQLMKYYSIEQLERHHALNDAIMTAELFEILLEQTIQSNINTYTGLDNVLTPFKLNRHPAMKYYNKDWS</sequence>
<feature type="domain" description="Exonuclease" evidence="4">
    <location>
        <begin position="57"/>
        <end position="225"/>
    </location>
</feature>
<dbReference type="GO" id="GO:0003887">
    <property type="term" value="F:DNA-directed DNA polymerase activity"/>
    <property type="evidence" value="ECO:0007669"/>
    <property type="project" value="InterPro"/>
</dbReference>
<dbReference type="OrthoDB" id="9804290at2"/>
<comment type="caution">
    <text evidence="5">The sequence shown here is derived from an EMBL/GenBank/DDBJ whole genome shotgun (WGS) entry which is preliminary data.</text>
</comment>
<dbReference type="CDD" id="cd06127">
    <property type="entry name" value="DEDDh"/>
    <property type="match status" value="1"/>
</dbReference>
<dbReference type="Pfam" id="PF00929">
    <property type="entry name" value="RNase_T"/>
    <property type="match status" value="1"/>
</dbReference>
<keyword evidence="2" id="KW-0378">Hydrolase</keyword>
<reference evidence="5" key="1">
    <citation type="submission" date="2019-11" db="EMBL/GenBank/DDBJ databases">
        <authorList>
            <person name="Li J."/>
        </authorList>
    </citation>
    <scope>NUCLEOTIDE SEQUENCE</scope>
    <source>
        <strain evidence="5">B6B</strain>
    </source>
</reference>
<evidence type="ECO:0000256" key="3">
    <source>
        <dbReference type="ARBA" id="ARBA00022839"/>
    </source>
</evidence>
<dbReference type="RefSeq" id="WP_153736801.1">
    <property type="nucleotide sequence ID" value="NZ_WJNG01000007.1"/>
</dbReference>
<dbReference type="Proteomes" id="UP000799092">
    <property type="component" value="Unassembled WGS sequence"/>
</dbReference>
<dbReference type="AlphaFoldDB" id="A0A6A8DPI9"/>
<dbReference type="FunFam" id="3.30.420.10:FF:000045">
    <property type="entry name" value="3'-5' exonuclease DinG"/>
    <property type="match status" value="1"/>
</dbReference>
<evidence type="ECO:0000313" key="6">
    <source>
        <dbReference type="Proteomes" id="UP000799092"/>
    </source>
</evidence>
<dbReference type="PANTHER" id="PTHR30231:SF41">
    <property type="entry name" value="DNA POLYMERASE III SUBUNIT EPSILON"/>
    <property type="match status" value="1"/>
</dbReference>
<proteinExistence type="predicted"/>
<dbReference type="GO" id="GO:0005829">
    <property type="term" value="C:cytosol"/>
    <property type="evidence" value="ECO:0007669"/>
    <property type="project" value="TreeGrafter"/>
</dbReference>
<dbReference type="Gene3D" id="3.30.420.10">
    <property type="entry name" value="Ribonuclease H-like superfamily/Ribonuclease H"/>
    <property type="match status" value="1"/>
</dbReference>
<keyword evidence="6" id="KW-1185">Reference proteome</keyword>
<protein>
    <submittedName>
        <fullName evidence="5">3'-5' exonuclease</fullName>
    </submittedName>
</protein>
<dbReference type="SMART" id="SM00479">
    <property type="entry name" value="EXOIII"/>
    <property type="match status" value="1"/>
</dbReference>
<evidence type="ECO:0000313" key="5">
    <source>
        <dbReference type="EMBL" id="MRH43182.1"/>
    </source>
</evidence>
<organism evidence="5 6">
    <name type="scientific">Aquibacillus halophilus</name>
    <dbReference type="NCBI Taxonomy" id="930132"/>
    <lineage>
        <taxon>Bacteria</taxon>
        <taxon>Bacillati</taxon>
        <taxon>Bacillota</taxon>
        <taxon>Bacilli</taxon>
        <taxon>Bacillales</taxon>
        <taxon>Bacillaceae</taxon>
        <taxon>Aquibacillus</taxon>
    </lineage>
</organism>
<gene>
    <name evidence="5" type="ORF">GH741_10870</name>
</gene>
<dbReference type="GO" id="GO:0008408">
    <property type="term" value="F:3'-5' exonuclease activity"/>
    <property type="evidence" value="ECO:0007669"/>
    <property type="project" value="TreeGrafter"/>
</dbReference>
<dbReference type="GO" id="GO:0003677">
    <property type="term" value="F:DNA binding"/>
    <property type="evidence" value="ECO:0007669"/>
    <property type="project" value="InterPro"/>
</dbReference>
<dbReference type="NCBIfam" id="TIGR00573">
    <property type="entry name" value="dnaq"/>
    <property type="match status" value="1"/>
</dbReference>
<evidence type="ECO:0000259" key="4">
    <source>
        <dbReference type="SMART" id="SM00479"/>
    </source>
</evidence>
<dbReference type="EMBL" id="WJNG01000007">
    <property type="protein sequence ID" value="MRH43182.1"/>
    <property type="molecule type" value="Genomic_DNA"/>
</dbReference>
<dbReference type="InterPro" id="IPR012337">
    <property type="entry name" value="RNaseH-like_sf"/>
</dbReference>
<dbReference type="InterPro" id="IPR006054">
    <property type="entry name" value="DnaQ"/>
</dbReference>
<dbReference type="PANTHER" id="PTHR30231">
    <property type="entry name" value="DNA POLYMERASE III SUBUNIT EPSILON"/>
    <property type="match status" value="1"/>
</dbReference>
<dbReference type="GO" id="GO:0045004">
    <property type="term" value="P:DNA replication proofreading"/>
    <property type="evidence" value="ECO:0007669"/>
    <property type="project" value="TreeGrafter"/>
</dbReference>
<evidence type="ECO:0000256" key="1">
    <source>
        <dbReference type="ARBA" id="ARBA00022722"/>
    </source>
</evidence>